<dbReference type="EMBL" id="OOGT01000139">
    <property type="protein sequence ID" value="SPL71467.1"/>
    <property type="molecule type" value="Genomic_DNA"/>
</dbReference>
<gene>
    <name evidence="2" type="ORF">KPC_2645</name>
</gene>
<dbReference type="OrthoDB" id="6704491at2"/>
<name>A0A2U3N1B2_9GAMM</name>
<feature type="signal peptide" evidence="1">
    <location>
        <begin position="1"/>
        <end position="20"/>
    </location>
</feature>
<reference evidence="3" key="1">
    <citation type="submission" date="2018-03" db="EMBL/GenBank/DDBJ databases">
        <authorList>
            <person name="Blom J."/>
        </authorList>
    </citation>
    <scope>NUCLEOTIDE SEQUENCE [LARGE SCALE GENOMIC DNA]</scope>
    <source>
        <strain evidence="3">KPC-SM-21</strain>
    </source>
</reference>
<sequence>MKIQYALLGSLILLTGCVNNAPTKVITKGPLICSTGDVCPSLSAKWNQETRDGFKITADIDNPTKYDIKQLVFVVDGQAYTYSTIQPTVYTEAAGIVNSSNSIFVPRSFLNSFRNAKEIDLKLVTDQGEIVRPILTADGQKSSAFLTFEKGYTEELPGK</sequence>
<evidence type="ECO:0000256" key="1">
    <source>
        <dbReference type="SAM" id="SignalP"/>
    </source>
</evidence>
<dbReference type="Proteomes" id="UP000245974">
    <property type="component" value="Unassembled WGS sequence"/>
</dbReference>
<organism evidence="2 3">
    <name type="scientific">Acinetobacter stercoris</name>
    <dbReference type="NCBI Taxonomy" id="2126983"/>
    <lineage>
        <taxon>Bacteria</taxon>
        <taxon>Pseudomonadati</taxon>
        <taxon>Pseudomonadota</taxon>
        <taxon>Gammaproteobacteria</taxon>
        <taxon>Moraxellales</taxon>
        <taxon>Moraxellaceae</taxon>
        <taxon>Acinetobacter</taxon>
    </lineage>
</organism>
<feature type="chain" id="PRO_5015688052" description="Lipoprotein" evidence="1">
    <location>
        <begin position="21"/>
        <end position="159"/>
    </location>
</feature>
<evidence type="ECO:0000313" key="2">
    <source>
        <dbReference type="EMBL" id="SPL71467.1"/>
    </source>
</evidence>
<dbReference type="InParanoid" id="A0A2U3N1B2"/>
<proteinExistence type="predicted"/>
<dbReference type="AlphaFoldDB" id="A0A2U3N1B2"/>
<accession>A0A2U3N1B2</accession>
<dbReference type="RefSeq" id="WP_121974888.1">
    <property type="nucleotide sequence ID" value="NZ_OOGT01000139.1"/>
</dbReference>
<evidence type="ECO:0000313" key="3">
    <source>
        <dbReference type="Proteomes" id="UP000245974"/>
    </source>
</evidence>
<evidence type="ECO:0008006" key="4">
    <source>
        <dbReference type="Google" id="ProtNLM"/>
    </source>
</evidence>
<dbReference type="PROSITE" id="PS51257">
    <property type="entry name" value="PROKAR_LIPOPROTEIN"/>
    <property type="match status" value="1"/>
</dbReference>
<protein>
    <recommendedName>
        <fullName evidence="4">Lipoprotein</fullName>
    </recommendedName>
</protein>
<keyword evidence="3" id="KW-1185">Reference proteome</keyword>
<keyword evidence="1" id="KW-0732">Signal</keyword>